<evidence type="ECO:0000256" key="1">
    <source>
        <dbReference type="SAM" id="Phobius"/>
    </source>
</evidence>
<organism evidence="2 3">
    <name type="scientific">Aspergillus sclerotioniger CBS 115572</name>
    <dbReference type="NCBI Taxonomy" id="1450535"/>
    <lineage>
        <taxon>Eukaryota</taxon>
        <taxon>Fungi</taxon>
        <taxon>Dikarya</taxon>
        <taxon>Ascomycota</taxon>
        <taxon>Pezizomycotina</taxon>
        <taxon>Eurotiomycetes</taxon>
        <taxon>Eurotiomycetidae</taxon>
        <taxon>Eurotiales</taxon>
        <taxon>Aspergillaceae</taxon>
        <taxon>Aspergillus</taxon>
        <taxon>Aspergillus subgen. Circumdati</taxon>
    </lineage>
</organism>
<keyword evidence="1" id="KW-0472">Membrane</keyword>
<feature type="transmembrane region" description="Helical" evidence="1">
    <location>
        <begin position="27"/>
        <end position="45"/>
    </location>
</feature>
<dbReference type="AlphaFoldDB" id="A0A317VC63"/>
<name>A0A317VC63_9EURO</name>
<dbReference type="OrthoDB" id="10542020at2759"/>
<dbReference type="RefSeq" id="XP_025462725.1">
    <property type="nucleotide sequence ID" value="XM_025606530.1"/>
</dbReference>
<keyword evidence="3" id="KW-1185">Reference proteome</keyword>
<dbReference type="GeneID" id="37108673"/>
<sequence>MMETISSHLCNPFDRNHSNQTMELEETFTKCLGVSILAVIGLIFLPPMAGICDGRGLLGQLGSTIIELYPILGRFVLQFLLVMFFVFPLVMVFFMALSLLISFILFHYDRALGRGIGRAIREDVDYRDKY</sequence>
<feature type="transmembrane region" description="Helical" evidence="1">
    <location>
        <begin position="83"/>
        <end position="108"/>
    </location>
</feature>
<protein>
    <submittedName>
        <fullName evidence="2">Uncharacterized protein</fullName>
    </submittedName>
</protein>
<accession>A0A317VC63</accession>
<keyword evidence="1" id="KW-1133">Transmembrane helix</keyword>
<evidence type="ECO:0000313" key="2">
    <source>
        <dbReference type="EMBL" id="PWY70831.1"/>
    </source>
</evidence>
<dbReference type="Proteomes" id="UP000246702">
    <property type="component" value="Unassembled WGS sequence"/>
</dbReference>
<reference evidence="2 3" key="1">
    <citation type="submission" date="2016-12" db="EMBL/GenBank/DDBJ databases">
        <title>The genomes of Aspergillus section Nigri reveals drivers in fungal speciation.</title>
        <authorList>
            <consortium name="DOE Joint Genome Institute"/>
            <person name="Vesth T.C."/>
            <person name="Nybo J."/>
            <person name="Theobald S."/>
            <person name="Brandl J."/>
            <person name="Frisvad J.C."/>
            <person name="Nielsen K.F."/>
            <person name="Lyhne E.K."/>
            <person name="Kogle M.E."/>
            <person name="Kuo A."/>
            <person name="Riley R."/>
            <person name="Clum A."/>
            <person name="Nolan M."/>
            <person name="Lipzen A."/>
            <person name="Salamov A."/>
            <person name="Henrissat B."/>
            <person name="Wiebenga A."/>
            <person name="De Vries R.P."/>
            <person name="Grigoriev I.V."/>
            <person name="Mortensen U.H."/>
            <person name="Andersen M.R."/>
            <person name="Baker S.E."/>
        </authorList>
    </citation>
    <scope>NUCLEOTIDE SEQUENCE [LARGE SCALE GENOMIC DNA]</scope>
    <source>
        <strain evidence="2 3">CBS 115572</strain>
    </source>
</reference>
<comment type="caution">
    <text evidence="2">The sequence shown here is derived from an EMBL/GenBank/DDBJ whole genome shotgun (WGS) entry which is preliminary data.</text>
</comment>
<gene>
    <name evidence="2" type="ORF">BO94DRAFT_266884</name>
</gene>
<keyword evidence="1" id="KW-0812">Transmembrane</keyword>
<evidence type="ECO:0000313" key="3">
    <source>
        <dbReference type="Proteomes" id="UP000246702"/>
    </source>
</evidence>
<proteinExistence type="predicted"/>
<dbReference type="EMBL" id="MSFK01000038">
    <property type="protein sequence ID" value="PWY70831.1"/>
    <property type="molecule type" value="Genomic_DNA"/>
</dbReference>